<dbReference type="InterPro" id="IPR037401">
    <property type="entry name" value="SnoaL-like"/>
</dbReference>
<evidence type="ECO:0000313" key="2">
    <source>
        <dbReference type="EMBL" id="MBT8766002.1"/>
    </source>
</evidence>
<evidence type="ECO:0000259" key="1">
    <source>
        <dbReference type="Pfam" id="PF12680"/>
    </source>
</evidence>
<dbReference type="Pfam" id="PF12680">
    <property type="entry name" value="SnoaL_2"/>
    <property type="match status" value="1"/>
</dbReference>
<accession>A0ABS5XE88</accession>
<dbReference type="EMBL" id="JAGTIS010000003">
    <property type="protein sequence ID" value="MBT8766002.1"/>
    <property type="molecule type" value="Genomic_DNA"/>
</dbReference>
<gene>
    <name evidence="2" type="ORF">J7302_07645</name>
</gene>
<feature type="domain" description="SnoaL-like" evidence="1">
    <location>
        <begin position="12"/>
        <end position="112"/>
    </location>
</feature>
<dbReference type="Gene3D" id="3.10.450.50">
    <property type="match status" value="1"/>
</dbReference>
<protein>
    <submittedName>
        <fullName evidence="2">Nuclear transport factor 2 family protein</fullName>
    </submittedName>
</protein>
<comment type="caution">
    <text evidence="2">The sequence shown here is derived from an EMBL/GenBank/DDBJ whole genome shotgun (WGS) entry which is preliminary data.</text>
</comment>
<dbReference type="SUPFAM" id="SSF54427">
    <property type="entry name" value="NTF2-like"/>
    <property type="match status" value="1"/>
</dbReference>
<evidence type="ECO:0000313" key="3">
    <source>
        <dbReference type="Proteomes" id="UP001519667"/>
    </source>
</evidence>
<dbReference type="InterPro" id="IPR032710">
    <property type="entry name" value="NTF2-like_dom_sf"/>
</dbReference>
<reference evidence="2 3" key="1">
    <citation type="submission" date="2021-04" db="EMBL/GenBank/DDBJ databases">
        <title>Pseudomonas boanensis sp. nov., a bacterium isolated from river water used for household purposes in Boane District, Mozambique.</title>
        <authorList>
            <person name="Nicklasson M."/>
            <person name="Martin-Rodriguez A.J."/>
            <person name="Thorell K."/>
            <person name="Neves L."/>
            <person name="Mussagy A."/>
            <person name="Rydberg H.A."/>
            <person name="Hernroth B."/>
            <person name="Svensson-Stadler L."/>
            <person name="Sjoling A."/>
        </authorList>
    </citation>
    <scope>NUCLEOTIDE SEQUENCE [LARGE SCALE GENOMIC DNA]</scope>
    <source>
        <strain evidence="2 3">DB1</strain>
    </source>
</reference>
<dbReference type="RefSeq" id="WP_215372589.1">
    <property type="nucleotide sequence ID" value="NZ_CP113889.1"/>
</dbReference>
<name>A0ABS5XE88_9GAMM</name>
<dbReference type="Proteomes" id="UP001519667">
    <property type="component" value="Unassembled WGS sequence"/>
</dbReference>
<organism evidence="2 3">
    <name type="scientific">Metapseudomonas boanensis</name>
    <dbReference type="NCBI Taxonomy" id="2822138"/>
    <lineage>
        <taxon>Bacteria</taxon>
        <taxon>Pseudomonadati</taxon>
        <taxon>Pseudomonadota</taxon>
        <taxon>Gammaproteobacteria</taxon>
        <taxon>Pseudomonadales</taxon>
        <taxon>Pseudomonadaceae</taxon>
        <taxon>Metapseudomonas</taxon>
    </lineage>
</organism>
<keyword evidence="3" id="KW-1185">Reference proteome</keyword>
<sequence length="128" mass="14072">MISEEQVRASLARYVELVGAGDIDGILALYAEDATVEDPVGKPPYVGIEAISRFYREGLGRLDATARLDGSIRATRNCGAVPFCVDLDWGGSLRTIEVIDVMEFDAEGRIRSMKAYWGESNMIAREQP</sequence>
<proteinExistence type="predicted"/>